<dbReference type="InterPro" id="IPR020550">
    <property type="entry name" value="Inositol_monophosphatase_CS"/>
</dbReference>
<feature type="binding site" evidence="9">
    <location>
        <position position="98"/>
    </location>
    <ligand>
        <name>Mg(2+)</name>
        <dbReference type="ChEBI" id="CHEBI:18420"/>
        <label>2</label>
    </ligand>
</feature>
<feature type="binding site" evidence="10">
    <location>
        <position position="100"/>
    </location>
    <ligand>
        <name>Mg(2+)</name>
        <dbReference type="ChEBI" id="CHEBI:18420"/>
        <label>1</label>
        <note>catalytic</note>
    </ligand>
</feature>
<dbReference type="Proteomes" id="UP000018922">
    <property type="component" value="Chromosome I"/>
</dbReference>
<dbReference type="InterPro" id="IPR000760">
    <property type="entry name" value="Inositol_monophosphatase-like"/>
</dbReference>
<dbReference type="PRINTS" id="PR00377">
    <property type="entry name" value="IMPHPHTASES"/>
</dbReference>
<comment type="function">
    <text evidence="9">Converts adenosine-3',5'-bisphosphate (PAP) to AMP.</text>
</comment>
<sequence>MAAPVSGGYGRAMTHLPLLPRLEKTARDAGRVIMDIYAQDFAVHFKGENDPVTAADSLAEAVILPVLRALTPAIPIVAEEEAAAGRIPDVGDTFWLVDPLDGTKEFVKKNGEFTVNIGLIANGVPALGVVYAPALDVLWAGADGQAWRQDAQGRQTITCRKAPAHGAIVLDSRSHRAADRLQAFLDGLPGAVVENAGSSLKFCRIAEGSGDYYPRFGPTCEWDTAAAHAVLLAAGGEVVTWDDRPLAYGKPKFLNPDFLARAKP</sequence>
<feature type="binding site" evidence="9">
    <location>
        <position position="79"/>
    </location>
    <ligand>
        <name>Mg(2+)</name>
        <dbReference type="ChEBI" id="CHEBI:18420"/>
        <label>1</label>
    </ligand>
</feature>
<comment type="cofactor">
    <cofactor evidence="9 10">
        <name>Mg(2+)</name>
        <dbReference type="ChEBI" id="CHEBI:18420"/>
    </cofactor>
</comment>
<organism evidence="11 12">
    <name type="scientific">Magnetospirillum gryphiswaldense (strain DSM 6361 / JCM 21280 / NBRC 15271 / MSR-1)</name>
    <dbReference type="NCBI Taxonomy" id="431944"/>
    <lineage>
        <taxon>Bacteria</taxon>
        <taxon>Pseudomonadati</taxon>
        <taxon>Pseudomonadota</taxon>
        <taxon>Alphaproteobacteria</taxon>
        <taxon>Rhodospirillales</taxon>
        <taxon>Rhodospirillaceae</taxon>
        <taxon>Magnetospirillum</taxon>
    </lineage>
</organism>
<keyword evidence="6 9" id="KW-0378">Hydrolase</keyword>
<keyword evidence="7 9" id="KW-0460">Magnesium</keyword>
<comment type="catalytic activity">
    <reaction evidence="1 9">
        <text>adenosine 3',5'-bisphosphate + H2O = AMP + phosphate</text>
        <dbReference type="Rhea" id="RHEA:10040"/>
        <dbReference type="ChEBI" id="CHEBI:15377"/>
        <dbReference type="ChEBI" id="CHEBI:43474"/>
        <dbReference type="ChEBI" id="CHEBI:58343"/>
        <dbReference type="ChEBI" id="CHEBI:456215"/>
        <dbReference type="EC" id="3.1.3.7"/>
    </reaction>
</comment>
<protein>
    <recommendedName>
        <fullName evidence="9">3'(2'),5'-bisphosphate nucleotidase CysQ</fullName>
        <ecNumber evidence="9">3.1.3.7</ecNumber>
    </recommendedName>
    <alternativeName>
        <fullName evidence="9">3'(2'),5-bisphosphonucleoside 3'(2')-phosphohydrolase</fullName>
    </alternativeName>
    <alternativeName>
        <fullName evidence="9">3'-phosphoadenosine 5'-phosphate phosphatase</fullName>
        <shortName evidence="9">PAP phosphatase</shortName>
    </alternativeName>
</protein>
<dbReference type="GO" id="GO:0005886">
    <property type="term" value="C:plasma membrane"/>
    <property type="evidence" value="ECO:0007669"/>
    <property type="project" value="UniProtKB-SubCell"/>
</dbReference>
<feature type="binding site" evidence="10">
    <location>
        <position position="79"/>
    </location>
    <ligand>
        <name>Mg(2+)</name>
        <dbReference type="ChEBI" id="CHEBI:18420"/>
        <label>1</label>
        <note>catalytic</note>
    </ligand>
</feature>
<comment type="subcellular location">
    <subcellularLocation>
        <location evidence="9">Cell inner membrane</location>
        <topology evidence="9">Peripheral membrane protein</topology>
        <orientation evidence="9">Cytoplasmic side</orientation>
    </subcellularLocation>
</comment>
<dbReference type="GO" id="GO:0046854">
    <property type="term" value="P:phosphatidylinositol phosphate biosynthetic process"/>
    <property type="evidence" value="ECO:0007669"/>
    <property type="project" value="InterPro"/>
</dbReference>
<feature type="binding site" evidence="9">
    <location>
        <position position="223"/>
    </location>
    <ligand>
        <name>Mg(2+)</name>
        <dbReference type="ChEBI" id="CHEBI:18420"/>
        <label>2</label>
    </ligand>
</feature>
<dbReference type="SUPFAM" id="SSF56655">
    <property type="entry name" value="Carbohydrate phosphatase"/>
    <property type="match status" value="1"/>
</dbReference>
<evidence type="ECO:0000256" key="5">
    <source>
        <dbReference type="ARBA" id="ARBA00022723"/>
    </source>
</evidence>
<feature type="binding site" evidence="10">
    <location>
        <position position="101"/>
    </location>
    <ligand>
        <name>Mg(2+)</name>
        <dbReference type="ChEBI" id="CHEBI:18420"/>
        <label>1</label>
        <note>catalytic</note>
    </ligand>
</feature>
<comment type="similarity">
    <text evidence="2 9">Belongs to the inositol monophosphatase superfamily. CysQ family.</text>
</comment>
<dbReference type="GO" id="GO:0050427">
    <property type="term" value="P:3'-phosphoadenosine 5'-phosphosulfate metabolic process"/>
    <property type="evidence" value="ECO:0007669"/>
    <property type="project" value="TreeGrafter"/>
</dbReference>
<dbReference type="InterPro" id="IPR006240">
    <property type="entry name" value="CysQ"/>
</dbReference>
<dbReference type="EMBL" id="HG794546">
    <property type="protein sequence ID" value="CDL01211.1"/>
    <property type="molecule type" value="Genomic_DNA"/>
</dbReference>
<evidence type="ECO:0000256" key="3">
    <source>
        <dbReference type="ARBA" id="ARBA00022475"/>
    </source>
</evidence>
<dbReference type="GO" id="GO:0000287">
    <property type="term" value="F:magnesium ion binding"/>
    <property type="evidence" value="ECO:0007669"/>
    <property type="project" value="UniProtKB-UniRule"/>
</dbReference>
<dbReference type="PANTHER" id="PTHR43028:SF5">
    <property type="entry name" value="3'(2'),5'-BISPHOSPHATE NUCLEOTIDASE 1"/>
    <property type="match status" value="1"/>
</dbReference>
<feature type="binding site" evidence="9">
    <location>
        <position position="101"/>
    </location>
    <ligand>
        <name>Mg(2+)</name>
        <dbReference type="ChEBI" id="CHEBI:18420"/>
        <label>2</label>
    </ligand>
</feature>
<dbReference type="InterPro" id="IPR050725">
    <property type="entry name" value="CysQ/Inositol_MonoPase"/>
</dbReference>
<dbReference type="InterPro" id="IPR020583">
    <property type="entry name" value="Inositol_monoP_metal-BS"/>
</dbReference>
<dbReference type="eggNOG" id="COG1218">
    <property type="taxonomic scope" value="Bacteria"/>
</dbReference>
<name>V6F8X9_MAGGM</name>
<evidence type="ECO:0000313" key="11">
    <source>
        <dbReference type="EMBL" id="CDL01211.1"/>
    </source>
</evidence>
<evidence type="ECO:0000256" key="10">
    <source>
        <dbReference type="PIRSR" id="PIRSR600760-2"/>
    </source>
</evidence>
<feature type="binding site" evidence="9">
    <location>
        <begin position="100"/>
        <end position="103"/>
    </location>
    <ligand>
        <name>substrate</name>
    </ligand>
</feature>
<dbReference type="PANTHER" id="PTHR43028">
    <property type="entry name" value="3'(2'),5'-BISPHOSPHATE NUCLEOTIDASE 1"/>
    <property type="match status" value="1"/>
</dbReference>
<keyword evidence="3 9" id="KW-1003">Cell membrane</keyword>
<dbReference type="GO" id="GO:0000103">
    <property type="term" value="P:sulfate assimilation"/>
    <property type="evidence" value="ECO:0007669"/>
    <property type="project" value="TreeGrafter"/>
</dbReference>
<evidence type="ECO:0000256" key="6">
    <source>
        <dbReference type="ARBA" id="ARBA00022801"/>
    </source>
</evidence>
<feature type="binding site" evidence="9">
    <location>
        <position position="223"/>
    </location>
    <ligand>
        <name>substrate</name>
    </ligand>
</feature>
<dbReference type="HAMAP" id="MF_02095">
    <property type="entry name" value="CysQ"/>
    <property type="match status" value="1"/>
</dbReference>
<dbReference type="STRING" id="1430440.MGMSRv2__3996"/>
<feature type="binding site" evidence="10">
    <location>
        <position position="223"/>
    </location>
    <ligand>
        <name>Mg(2+)</name>
        <dbReference type="ChEBI" id="CHEBI:18420"/>
        <label>1</label>
        <note>catalytic</note>
    </ligand>
</feature>
<evidence type="ECO:0000313" key="12">
    <source>
        <dbReference type="Proteomes" id="UP000018922"/>
    </source>
</evidence>
<dbReference type="GO" id="GO:0008441">
    <property type="term" value="F:3'(2'),5'-bisphosphate nucleotidase activity"/>
    <property type="evidence" value="ECO:0007669"/>
    <property type="project" value="UniProtKB-UniRule"/>
</dbReference>
<dbReference type="HOGENOM" id="CLU_044118_3_0_5"/>
<evidence type="ECO:0000256" key="2">
    <source>
        <dbReference type="ARBA" id="ARBA00005289"/>
    </source>
</evidence>
<feature type="binding site" evidence="9">
    <location>
        <position position="79"/>
    </location>
    <ligand>
        <name>substrate</name>
    </ligand>
</feature>
<evidence type="ECO:0000256" key="8">
    <source>
        <dbReference type="ARBA" id="ARBA00023136"/>
    </source>
</evidence>
<evidence type="ECO:0000256" key="9">
    <source>
        <dbReference type="HAMAP-Rule" id="MF_02095"/>
    </source>
</evidence>
<gene>
    <name evidence="9 11" type="primary">cysQ</name>
    <name evidence="11" type="ordered locus">MGMSRv2__3996</name>
</gene>
<feature type="binding site" evidence="10">
    <location>
        <position position="98"/>
    </location>
    <ligand>
        <name>Mg(2+)</name>
        <dbReference type="ChEBI" id="CHEBI:18420"/>
        <label>1</label>
        <note>catalytic</note>
    </ligand>
</feature>
<evidence type="ECO:0000256" key="1">
    <source>
        <dbReference type="ARBA" id="ARBA00001625"/>
    </source>
</evidence>
<dbReference type="AlphaFoldDB" id="V6F8X9"/>
<dbReference type="Gene3D" id="3.40.190.80">
    <property type="match status" value="1"/>
</dbReference>
<dbReference type="KEGG" id="mgy:MGMSRv2__3996"/>
<dbReference type="NCBIfam" id="TIGR01331">
    <property type="entry name" value="bisphos_cysQ"/>
    <property type="match status" value="1"/>
</dbReference>
<proteinExistence type="inferred from homology"/>
<keyword evidence="12" id="KW-1185">Reference proteome</keyword>
<reference evidence="11 12" key="1">
    <citation type="journal article" date="2014" name="Genome Announc.">
        <title>Complete genome sequence of Magnetospirillum gryphiswaldense MSR-1.</title>
        <authorList>
            <person name="Wang X."/>
            <person name="Wang Q."/>
            <person name="Zhang W."/>
            <person name="Wang Y."/>
            <person name="Li L."/>
            <person name="Wen T."/>
            <person name="Zhang T."/>
            <person name="Zhang Y."/>
            <person name="Xu J."/>
            <person name="Hu J."/>
            <person name="Li S."/>
            <person name="Liu L."/>
            <person name="Liu J."/>
            <person name="Jiang W."/>
            <person name="Tian J."/>
            <person name="Li Y."/>
            <person name="Schuler D."/>
            <person name="Wang L."/>
            <person name="Li J."/>
        </authorList>
    </citation>
    <scope>NUCLEOTIDE SEQUENCE [LARGE SCALE GENOMIC DNA]</scope>
    <source>
        <strain evidence="12">DSM 6361 / JCM 21280 / NBRC 15271 / MSR-1</strain>
    </source>
</reference>
<dbReference type="EC" id="3.1.3.7" evidence="9"/>
<dbReference type="Gene3D" id="3.30.540.10">
    <property type="entry name" value="Fructose-1,6-Bisphosphatase, subunit A, domain 1"/>
    <property type="match status" value="1"/>
</dbReference>
<keyword evidence="4 9" id="KW-0997">Cell inner membrane</keyword>
<accession>V6F8X9</accession>
<keyword evidence="5 9" id="KW-0479">Metal-binding</keyword>
<dbReference type="Pfam" id="PF00459">
    <property type="entry name" value="Inositol_P"/>
    <property type="match status" value="1"/>
</dbReference>
<evidence type="ECO:0000256" key="4">
    <source>
        <dbReference type="ARBA" id="ARBA00022519"/>
    </source>
</evidence>
<dbReference type="PROSITE" id="PS00629">
    <property type="entry name" value="IMP_1"/>
    <property type="match status" value="1"/>
</dbReference>
<evidence type="ECO:0000256" key="7">
    <source>
        <dbReference type="ARBA" id="ARBA00022842"/>
    </source>
</evidence>
<dbReference type="PROSITE" id="PS00630">
    <property type="entry name" value="IMP_2"/>
    <property type="match status" value="1"/>
</dbReference>
<feature type="binding site" evidence="9">
    <location>
        <position position="98"/>
    </location>
    <ligand>
        <name>Mg(2+)</name>
        <dbReference type="ChEBI" id="CHEBI:18420"/>
        <label>1</label>
    </ligand>
</feature>
<keyword evidence="8 9" id="KW-0472">Membrane</keyword>
<feature type="binding site" evidence="9">
    <location>
        <position position="100"/>
    </location>
    <ligand>
        <name>Mg(2+)</name>
        <dbReference type="ChEBI" id="CHEBI:18420"/>
        <label>1</label>
    </ligand>
</feature>
<dbReference type="CDD" id="cd01638">
    <property type="entry name" value="CysQ"/>
    <property type="match status" value="1"/>
</dbReference>